<dbReference type="EMBL" id="MUAJ01000035">
    <property type="protein sequence ID" value="OOR09972.1"/>
    <property type="molecule type" value="Genomic_DNA"/>
</dbReference>
<comment type="caution">
    <text evidence="1">The sequence shown here is derived from an EMBL/GenBank/DDBJ whole genome shotgun (WGS) entry which is preliminary data.</text>
</comment>
<dbReference type="AlphaFoldDB" id="A0A1S9TJ78"/>
<organism evidence="1 2">
    <name type="scientific">Bacillus cereus</name>
    <dbReference type="NCBI Taxonomy" id="1396"/>
    <lineage>
        <taxon>Bacteria</taxon>
        <taxon>Bacillati</taxon>
        <taxon>Bacillota</taxon>
        <taxon>Bacilli</taxon>
        <taxon>Bacillales</taxon>
        <taxon>Bacillaceae</taxon>
        <taxon>Bacillus</taxon>
        <taxon>Bacillus cereus group</taxon>
    </lineage>
</organism>
<reference evidence="1 2" key="1">
    <citation type="submission" date="2017-01" db="EMBL/GenBank/DDBJ databases">
        <title>Bacillus cereus isolates.</title>
        <authorList>
            <person name="Beno S.M."/>
        </authorList>
    </citation>
    <scope>NUCLEOTIDE SEQUENCE [LARGE SCALE GENOMIC DNA]</scope>
    <source>
        <strain evidence="1 2">FSL H8-0485</strain>
    </source>
</reference>
<sequence>MNFMKRAILSMKKRVGTSLILMAVFLIVTNLVLAGFTIQNASKKAADAARKKLGADVTLGLDFDKLGQQARETGEMPKPPKLNTKEADQLAKSKHVKDYNYITNNFGIADGFKLVGASEGEGKGKGNVAMVGGSGSGSEIDMNSSLMIEGVRKTLLQESFENGKNKIVDGKPITE</sequence>
<evidence type="ECO:0000313" key="1">
    <source>
        <dbReference type="EMBL" id="OOR09972.1"/>
    </source>
</evidence>
<name>A0A1S9TJ78_BACCE</name>
<proteinExistence type="predicted"/>
<evidence type="ECO:0000313" key="2">
    <source>
        <dbReference type="Proteomes" id="UP000190906"/>
    </source>
</evidence>
<protein>
    <submittedName>
        <fullName evidence="1">Permease</fullName>
    </submittedName>
</protein>
<accession>A0A1S9TJ78</accession>
<gene>
    <name evidence="1" type="ORF">BW897_25185</name>
</gene>
<dbReference type="Proteomes" id="UP000190906">
    <property type="component" value="Unassembled WGS sequence"/>
</dbReference>
<feature type="non-terminal residue" evidence="1">
    <location>
        <position position="175"/>
    </location>
</feature>